<keyword evidence="5" id="KW-0833">Ubl conjugation pathway</keyword>
<dbReference type="EMBL" id="CAJVPL010000042">
    <property type="protein sequence ID" value="CAG8437669.1"/>
    <property type="molecule type" value="Genomic_DNA"/>
</dbReference>
<dbReference type="Gene3D" id="1.20.120.1750">
    <property type="match status" value="1"/>
</dbReference>
<evidence type="ECO:0000256" key="7">
    <source>
        <dbReference type="PROSITE-ProRule" id="PRU00175"/>
    </source>
</evidence>
<sequence>MTTNQFSDQLSKEVQLATKYVKDYFIVTDWWPADNPMEFFLKMKKREYENDRDCKEEKIISSSSNADGGSYKPLSNILRDSVELATNLLEEQFEVISLKPKVPSKQDAFVFDAFGELIKAFAKTETQNSNNNNKKVQEISGSEKRFVEVLYKRPPKKVKTSPPSVRPSIKYVSTIRKAPKTTHKTKECIVCLENKELTHFPKITNQCSHENTVCKECIKKYIEVEVQDKGIIEIQCPEKNCKTILQEQDIRRFASKEVSDRFLTLTAKAACSQIPDFHYCLNPNCSSGQIHYEGGSSCPQCQLARAQAEKEQAEKEAEKEAMRLETLRKFNEESEKFIELKTKACPACTRRIEKNEGCDHMTCKAPSCGYEFCWL</sequence>
<accession>A0A9N8V4B7</accession>
<dbReference type="PROSITE" id="PS51873">
    <property type="entry name" value="TRIAD"/>
    <property type="match status" value="1"/>
</dbReference>
<dbReference type="Gene3D" id="3.30.40.10">
    <property type="entry name" value="Zinc/RING finger domain, C3HC4 (zinc finger)"/>
    <property type="match status" value="1"/>
</dbReference>
<evidence type="ECO:0000256" key="6">
    <source>
        <dbReference type="ARBA" id="ARBA00022833"/>
    </source>
</evidence>
<keyword evidence="3" id="KW-0677">Repeat</keyword>
<proteinExistence type="predicted"/>
<dbReference type="InterPro" id="IPR044066">
    <property type="entry name" value="TRIAD_supradom"/>
</dbReference>
<dbReference type="GO" id="GO:0016567">
    <property type="term" value="P:protein ubiquitination"/>
    <property type="evidence" value="ECO:0007669"/>
    <property type="project" value="InterPro"/>
</dbReference>
<keyword evidence="6" id="KW-0862">Zinc</keyword>
<feature type="domain" description="RING-type" evidence="9">
    <location>
        <begin position="188"/>
        <end position="237"/>
    </location>
</feature>
<keyword evidence="12" id="KW-1185">Reference proteome</keyword>
<dbReference type="Proteomes" id="UP000789831">
    <property type="component" value="Unassembled WGS sequence"/>
</dbReference>
<evidence type="ECO:0000256" key="2">
    <source>
        <dbReference type="ARBA" id="ARBA00022723"/>
    </source>
</evidence>
<keyword evidence="2" id="KW-0479">Metal-binding</keyword>
<gene>
    <name evidence="11" type="ORF">AGERDE_LOCUS791</name>
</gene>
<dbReference type="GO" id="GO:0004842">
    <property type="term" value="F:ubiquitin-protein transferase activity"/>
    <property type="evidence" value="ECO:0007669"/>
    <property type="project" value="InterPro"/>
</dbReference>
<reference evidence="11" key="1">
    <citation type="submission" date="2021-06" db="EMBL/GenBank/DDBJ databases">
        <authorList>
            <person name="Kallberg Y."/>
            <person name="Tangrot J."/>
            <person name="Rosling A."/>
        </authorList>
    </citation>
    <scope>NUCLEOTIDE SEQUENCE</scope>
    <source>
        <strain evidence="11">MT106</strain>
    </source>
</reference>
<feature type="domain" description="RING-type" evidence="10">
    <location>
        <begin position="184"/>
        <end position="375"/>
    </location>
</feature>
<dbReference type="AlphaFoldDB" id="A0A9N8V4B7"/>
<evidence type="ECO:0000256" key="8">
    <source>
        <dbReference type="SAM" id="Coils"/>
    </source>
</evidence>
<dbReference type="InterPro" id="IPR031127">
    <property type="entry name" value="E3_UB_ligase_RBR"/>
</dbReference>
<comment type="caution">
    <text evidence="11">The sequence shown here is derived from an EMBL/GenBank/DDBJ whole genome shotgun (WGS) entry which is preliminary data.</text>
</comment>
<dbReference type="GO" id="GO:0008270">
    <property type="term" value="F:zinc ion binding"/>
    <property type="evidence" value="ECO:0007669"/>
    <property type="project" value="UniProtKB-KW"/>
</dbReference>
<keyword evidence="4 7" id="KW-0863">Zinc-finger</keyword>
<dbReference type="InterPro" id="IPR001841">
    <property type="entry name" value="Znf_RING"/>
</dbReference>
<evidence type="ECO:0000313" key="12">
    <source>
        <dbReference type="Proteomes" id="UP000789831"/>
    </source>
</evidence>
<dbReference type="Pfam" id="PF22191">
    <property type="entry name" value="IBR_1"/>
    <property type="match status" value="1"/>
</dbReference>
<evidence type="ECO:0000259" key="9">
    <source>
        <dbReference type="PROSITE" id="PS50089"/>
    </source>
</evidence>
<evidence type="ECO:0000313" key="11">
    <source>
        <dbReference type="EMBL" id="CAG8437669.1"/>
    </source>
</evidence>
<evidence type="ECO:0000256" key="4">
    <source>
        <dbReference type="ARBA" id="ARBA00022771"/>
    </source>
</evidence>
<protein>
    <submittedName>
        <fullName evidence="11">10521_t:CDS:1</fullName>
    </submittedName>
</protein>
<dbReference type="PROSITE" id="PS50089">
    <property type="entry name" value="ZF_RING_2"/>
    <property type="match status" value="1"/>
</dbReference>
<feature type="coiled-coil region" evidence="8">
    <location>
        <begin position="301"/>
        <end position="330"/>
    </location>
</feature>
<organism evidence="11 12">
    <name type="scientific">Ambispora gerdemannii</name>
    <dbReference type="NCBI Taxonomy" id="144530"/>
    <lineage>
        <taxon>Eukaryota</taxon>
        <taxon>Fungi</taxon>
        <taxon>Fungi incertae sedis</taxon>
        <taxon>Mucoromycota</taxon>
        <taxon>Glomeromycotina</taxon>
        <taxon>Glomeromycetes</taxon>
        <taxon>Archaeosporales</taxon>
        <taxon>Ambisporaceae</taxon>
        <taxon>Ambispora</taxon>
    </lineage>
</organism>
<dbReference type="InterPro" id="IPR013083">
    <property type="entry name" value="Znf_RING/FYVE/PHD"/>
</dbReference>
<name>A0A9N8V4B7_9GLOM</name>
<keyword evidence="1" id="KW-0808">Transferase</keyword>
<evidence type="ECO:0000256" key="1">
    <source>
        <dbReference type="ARBA" id="ARBA00022679"/>
    </source>
</evidence>
<evidence type="ECO:0000256" key="3">
    <source>
        <dbReference type="ARBA" id="ARBA00022737"/>
    </source>
</evidence>
<dbReference type="SUPFAM" id="SSF57850">
    <property type="entry name" value="RING/U-box"/>
    <property type="match status" value="2"/>
</dbReference>
<keyword evidence="8" id="KW-0175">Coiled coil</keyword>
<dbReference type="PANTHER" id="PTHR11685">
    <property type="entry name" value="RBR FAMILY RING FINGER AND IBR DOMAIN-CONTAINING"/>
    <property type="match status" value="1"/>
</dbReference>
<evidence type="ECO:0000259" key="10">
    <source>
        <dbReference type="PROSITE" id="PS51873"/>
    </source>
</evidence>
<evidence type="ECO:0000256" key="5">
    <source>
        <dbReference type="ARBA" id="ARBA00022786"/>
    </source>
</evidence>
<dbReference type="OrthoDB" id="1431934at2759"/>